<dbReference type="CDD" id="cd05233">
    <property type="entry name" value="SDR_c"/>
    <property type="match status" value="1"/>
</dbReference>
<dbReference type="PANTHER" id="PTHR43669">
    <property type="entry name" value="5-KETO-D-GLUCONATE 5-REDUCTASE"/>
    <property type="match status" value="1"/>
</dbReference>
<evidence type="ECO:0000256" key="2">
    <source>
        <dbReference type="ARBA" id="ARBA00023002"/>
    </source>
</evidence>
<dbReference type="PRINTS" id="PR00081">
    <property type="entry name" value="GDHRDH"/>
</dbReference>
<dbReference type="Proteomes" id="UP000469185">
    <property type="component" value="Unassembled WGS sequence"/>
</dbReference>
<dbReference type="PANTHER" id="PTHR43669:SF3">
    <property type="entry name" value="ALCOHOL DEHYDROGENASE, PUTATIVE (AFU_ORTHOLOGUE AFUA_3G03445)-RELATED"/>
    <property type="match status" value="1"/>
</dbReference>
<protein>
    <submittedName>
        <fullName evidence="3">SDR family NAD(P)-dependent oxidoreductase</fullName>
    </submittedName>
</protein>
<dbReference type="AlphaFoldDB" id="A0A6N9YSZ2"/>
<dbReference type="EMBL" id="JAAGOB010000014">
    <property type="protein sequence ID" value="NED97929.1"/>
    <property type="molecule type" value="Genomic_DNA"/>
</dbReference>
<evidence type="ECO:0000313" key="3">
    <source>
        <dbReference type="EMBL" id="NED97929.1"/>
    </source>
</evidence>
<dbReference type="Gene3D" id="3.40.50.720">
    <property type="entry name" value="NAD(P)-binding Rossmann-like Domain"/>
    <property type="match status" value="1"/>
</dbReference>
<keyword evidence="4" id="KW-1185">Reference proteome</keyword>
<evidence type="ECO:0000256" key="1">
    <source>
        <dbReference type="ARBA" id="ARBA00006484"/>
    </source>
</evidence>
<keyword evidence="2" id="KW-0560">Oxidoreductase</keyword>
<accession>A0A6N9YSZ2</accession>
<dbReference type="Pfam" id="PF00106">
    <property type="entry name" value="adh_short"/>
    <property type="match status" value="1"/>
</dbReference>
<dbReference type="SUPFAM" id="SSF51735">
    <property type="entry name" value="NAD(P)-binding Rossmann-fold domains"/>
    <property type="match status" value="1"/>
</dbReference>
<name>A0A6N9YSZ2_9ACTN</name>
<comment type="caution">
    <text evidence="3">The sequence shown here is derived from an EMBL/GenBank/DDBJ whole genome shotgun (WGS) entry which is preliminary data.</text>
</comment>
<comment type="similarity">
    <text evidence="1">Belongs to the short-chain dehydrogenases/reductases (SDR) family.</text>
</comment>
<dbReference type="GO" id="GO:0016491">
    <property type="term" value="F:oxidoreductase activity"/>
    <property type="evidence" value="ECO:0007669"/>
    <property type="project" value="UniProtKB-KW"/>
</dbReference>
<sequence>MCSSIGGANVQTVVVTGAGGGLGRAMAHRLLADGYVCVLAGRSVAALKATVESAGVGGDRAVVVECDIRSAQDRDRLIDTAAEHGQLFALVNNAGIARM</sequence>
<proteinExistence type="inferred from homology"/>
<gene>
    <name evidence="3" type="ORF">G1H11_21760</name>
</gene>
<feature type="non-terminal residue" evidence="3">
    <location>
        <position position="99"/>
    </location>
</feature>
<dbReference type="InterPro" id="IPR002347">
    <property type="entry name" value="SDR_fam"/>
</dbReference>
<organism evidence="3 4">
    <name type="scientific">Phytoactinopolyspora alkaliphila</name>
    <dbReference type="NCBI Taxonomy" id="1783498"/>
    <lineage>
        <taxon>Bacteria</taxon>
        <taxon>Bacillati</taxon>
        <taxon>Actinomycetota</taxon>
        <taxon>Actinomycetes</taxon>
        <taxon>Jiangellales</taxon>
        <taxon>Jiangellaceae</taxon>
        <taxon>Phytoactinopolyspora</taxon>
    </lineage>
</organism>
<dbReference type="InterPro" id="IPR036291">
    <property type="entry name" value="NAD(P)-bd_dom_sf"/>
</dbReference>
<evidence type="ECO:0000313" key="4">
    <source>
        <dbReference type="Proteomes" id="UP000469185"/>
    </source>
</evidence>
<reference evidence="3 4" key="1">
    <citation type="submission" date="2020-02" db="EMBL/GenBank/DDBJ databases">
        <authorList>
            <person name="Li X.-J."/>
            <person name="Feng X.-M."/>
        </authorList>
    </citation>
    <scope>NUCLEOTIDE SEQUENCE [LARGE SCALE GENOMIC DNA]</scope>
    <source>
        <strain evidence="3 4">CGMCC 4.7225</strain>
    </source>
</reference>